<accession>A0A6V8KGY6</accession>
<gene>
    <name evidence="2" type="ORF">Phou_086830</name>
</gene>
<organism evidence="2 3">
    <name type="scientific">Phytohabitans houttuyneae</name>
    <dbReference type="NCBI Taxonomy" id="1076126"/>
    <lineage>
        <taxon>Bacteria</taxon>
        <taxon>Bacillati</taxon>
        <taxon>Actinomycetota</taxon>
        <taxon>Actinomycetes</taxon>
        <taxon>Micromonosporales</taxon>
        <taxon>Micromonosporaceae</taxon>
    </lineage>
</organism>
<evidence type="ECO:0000313" key="3">
    <source>
        <dbReference type="Proteomes" id="UP000482800"/>
    </source>
</evidence>
<sequence length="315" mass="34033">MDRAGLPLHTGPESVDLVVADVGSLGLRGELGIGTAIASVAALVCAGLITAVTLVFGQFSLPPVLGTTAGVFTVAAAVLSWQVLGGTRRIEFRPAHDPGVVRVVGSVRSEEYPISRLRRILLRHTVQQSHRYPFVLRTAGQVGLRLEFHRGTVRESLPGGFDVPALADRLRELVSPAGVPVEVETTGPADYDPAVADDVLPRDGVALALIERRPRDRLAARPGYLFWDEVRVAWQVVWDVPRAAAANGVRARRRSSTNPQGQYVSWVEYRAVDVQRVADAIVAGTATLEPAWRTDTEEGLAALAAASAPRRRWPW</sequence>
<dbReference type="Proteomes" id="UP000482800">
    <property type="component" value="Unassembled WGS sequence"/>
</dbReference>
<dbReference type="EMBL" id="BLPF01000003">
    <property type="protein sequence ID" value="GFJ84503.1"/>
    <property type="molecule type" value="Genomic_DNA"/>
</dbReference>
<evidence type="ECO:0000313" key="2">
    <source>
        <dbReference type="EMBL" id="GFJ84503.1"/>
    </source>
</evidence>
<keyword evidence="1" id="KW-0812">Transmembrane</keyword>
<protein>
    <submittedName>
        <fullName evidence="2">Uncharacterized protein</fullName>
    </submittedName>
</protein>
<evidence type="ECO:0000256" key="1">
    <source>
        <dbReference type="SAM" id="Phobius"/>
    </source>
</evidence>
<keyword evidence="1" id="KW-1133">Transmembrane helix</keyword>
<keyword evidence="3" id="KW-1185">Reference proteome</keyword>
<reference evidence="2 3" key="1">
    <citation type="submission" date="2020-03" db="EMBL/GenBank/DDBJ databases">
        <title>Whole genome shotgun sequence of Phytohabitans houttuyneae NBRC 108639.</title>
        <authorList>
            <person name="Komaki H."/>
            <person name="Tamura T."/>
        </authorList>
    </citation>
    <scope>NUCLEOTIDE SEQUENCE [LARGE SCALE GENOMIC DNA]</scope>
    <source>
        <strain evidence="2 3">NBRC 108639</strain>
    </source>
</reference>
<name>A0A6V8KGY6_9ACTN</name>
<proteinExistence type="predicted"/>
<keyword evidence="1" id="KW-0472">Membrane</keyword>
<comment type="caution">
    <text evidence="2">The sequence shown here is derived from an EMBL/GenBank/DDBJ whole genome shotgun (WGS) entry which is preliminary data.</text>
</comment>
<reference evidence="2 3" key="2">
    <citation type="submission" date="2020-03" db="EMBL/GenBank/DDBJ databases">
        <authorList>
            <person name="Ichikawa N."/>
            <person name="Kimura A."/>
            <person name="Kitahashi Y."/>
            <person name="Uohara A."/>
        </authorList>
    </citation>
    <scope>NUCLEOTIDE SEQUENCE [LARGE SCALE GENOMIC DNA]</scope>
    <source>
        <strain evidence="2 3">NBRC 108639</strain>
    </source>
</reference>
<feature type="transmembrane region" description="Helical" evidence="1">
    <location>
        <begin position="31"/>
        <end position="57"/>
    </location>
</feature>
<dbReference type="AlphaFoldDB" id="A0A6V8KGY6"/>
<dbReference type="RefSeq" id="WP_173068409.1">
    <property type="nucleotide sequence ID" value="NZ_BAABGO010000059.1"/>
</dbReference>
<feature type="transmembrane region" description="Helical" evidence="1">
    <location>
        <begin position="64"/>
        <end position="84"/>
    </location>
</feature>